<gene>
    <name evidence="1" type="ORF">ACFQ00_12600</name>
</gene>
<reference evidence="2" key="1">
    <citation type="journal article" date="2019" name="Int. J. Syst. Evol. Microbiol.">
        <title>The Global Catalogue of Microorganisms (GCM) 10K type strain sequencing project: providing services to taxonomists for standard genome sequencing and annotation.</title>
        <authorList>
            <consortium name="The Broad Institute Genomics Platform"/>
            <consortium name="The Broad Institute Genome Sequencing Center for Infectious Disease"/>
            <person name="Wu L."/>
            <person name="Ma J."/>
        </authorList>
    </citation>
    <scope>NUCLEOTIDE SEQUENCE [LARGE SCALE GENOMIC DNA]</scope>
    <source>
        <strain evidence="2">CCUG 52537</strain>
    </source>
</reference>
<evidence type="ECO:0000313" key="1">
    <source>
        <dbReference type="EMBL" id="MFD0849169.1"/>
    </source>
</evidence>
<sequence>MKDQTAFYEERIAEAQRAIAEAMLTNVRKQAILARDRWIELARQHTHNLLEGEKVRAAKLARDVERELAAAGK</sequence>
<protein>
    <submittedName>
        <fullName evidence="1">Uncharacterized protein</fullName>
    </submittedName>
</protein>
<name>A0ABW3C6F7_SPHXN</name>
<organism evidence="1 2">
    <name type="scientific">Sphingosinicella xenopeptidilytica</name>
    <dbReference type="NCBI Taxonomy" id="364098"/>
    <lineage>
        <taxon>Bacteria</taxon>
        <taxon>Pseudomonadati</taxon>
        <taxon>Pseudomonadota</taxon>
        <taxon>Alphaproteobacteria</taxon>
        <taxon>Sphingomonadales</taxon>
        <taxon>Sphingosinicellaceae</taxon>
        <taxon>Sphingosinicella</taxon>
    </lineage>
</organism>
<evidence type="ECO:0000313" key="2">
    <source>
        <dbReference type="Proteomes" id="UP001597124"/>
    </source>
</evidence>
<proteinExistence type="predicted"/>
<dbReference type="RefSeq" id="WP_381491300.1">
    <property type="nucleotide sequence ID" value="NZ_JBHTIK010000008.1"/>
</dbReference>
<dbReference type="Proteomes" id="UP001597124">
    <property type="component" value="Unassembled WGS sequence"/>
</dbReference>
<keyword evidence="2" id="KW-1185">Reference proteome</keyword>
<accession>A0ABW3C6F7</accession>
<comment type="caution">
    <text evidence="1">The sequence shown here is derived from an EMBL/GenBank/DDBJ whole genome shotgun (WGS) entry which is preliminary data.</text>
</comment>
<dbReference type="EMBL" id="JBHTIK010000008">
    <property type="protein sequence ID" value="MFD0849169.1"/>
    <property type="molecule type" value="Genomic_DNA"/>
</dbReference>